<reference evidence="1 2" key="1">
    <citation type="journal article" date="2019" name="BMC Genomics">
        <title>New insights from Opisthorchis felineus genome: update on genomics of the epidemiologically important liver flukes.</title>
        <authorList>
            <person name="Ershov N.I."/>
            <person name="Mordvinov V.A."/>
            <person name="Prokhortchouk E.B."/>
            <person name="Pakharukova M.Y."/>
            <person name="Gunbin K.V."/>
            <person name="Ustyantsev K."/>
            <person name="Genaev M.A."/>
            <person name="Blinov A.G."/>
            <person name="Mazur A."/>
            <person name="Boulygina E."/>
            <person name="Tsygankova S."/>
            <person name="Khrameeva E."/>
            <person name="Chekanov N."/>
            <person name="Fan G."/>
            <person name="Xiao A."/>
            <person name="Zhang H."/>
            <person name="Xu X."/>
            <person name="Yang H."/>
            <person name="Solovyev V."/>
            <person name="Lee S.M."/>
            <person name="Liu X."/>
            <person name="Afonnikov D.A."/>
            <person name="Skryabin K.G."/>
        </authorList>
    </citation>
    <scope>NUCLEOTIDE SEQUENCE [LARGE SCALE GENOMIC DNA]</scope>
    <source>
        <strain evidence="1">AK-0245</strain>
        <tissue evidence="1">Whole organism</tissue>
    </source>
</reference>
<comment type="caution">
    <text evidence="1">The sequence shown here is derived from an EMBL/GenBank/DDBJ whole genome shotgun (WGS) entry which is preliminary data.</text>
</comment>
<name>A0A4S2M8P7_OPIFE</name>
<sequence>MPAKPKWTGCRLTLHKWRATKLQPRPTLLPPGTFHPGDDLDLWSFRRKVFLSSVPSEQHGQFIPSRLDDYATRRLLHSGLSLSALLDTPWTHLASLFFSLPPSSVFRTRFFNRNQHPGESAGKWADALQDLAARHIPRTRRTFVKRTQPRDSWVRNFVGKATGHYVTLSNSRGLTSTCMIAKTQPRVLLHCFRQRSVAAKPYETYRTQTKTPKLLLLYTLRKQRQAS</sequence>
<evidence type="ECO:0000313" key="2">
    <source>
        <dbReference type="Proteomes" id="UP000308267"/>
    </source>
</evidence>
<dbReference type="Proteomes" id="UP000308267">
    <property type="component" value="Unassembled WGS sequence"/>
</dbReference>
<accession>A0A4S2M8P7</accession>
<keyword evidence="2" id="KW-1185">Reference proteome</keyword>
<evidence type="ECO:0000313" key="1">
    <source>
        <dbReference type="EMBL" id="TGZ72775.1"/>
    </source>
</evidence>
<dbReference type="AlphaFoldDB" id="A0A4S2M8P7"/>
<proteinExistence type="predicted"/>
<protein>
    <submittedName>
        <fullName evidence="1">Uncharacterized protein</fullName>
    </submittedName>
</protein>
<gene>
    <name evidence="1" type="ORF">CRM22_001885</name>
</gene>
<organism evidence="1 2">
    <name type="scientific">Opisthorchis felineus</name>
    <dbReference type="NCBI Taxonomy" id="147828"/>
    <lineage>
        <taxon>Eukaryota</taxon>
        <taxon>Metazoa</taxon>
        <taxon>Spiralia</taxon>
        <taxon>Lophotrochozoa</taxon>
        <taxon>Platyhelminthes</taxon>
        <taxon>Trematoda</taxon>
        <taxon>Digenea</taxon>
        <taxon>Opisthorchiida</taxon>
        <taxon>Opisthorchiata</taxon>
        <taxon>Opisthorchiidae</taxon>
        <taxon>Opisthorchis</taxon>
    </lineage>
</organism>
<dbReference type="EMBL" id="SJOL01003356">
    <property type="protein sequence ID" value="TGZ72775.1"/>
    <property type="molecule type" value="Genomic_DNA"/>
</dbReference>